<dbReference type="Gramene" id="KOM28023">
    <property type="protein sequence ID" value="KOM28023"/>
    <property type="gene ID" value="LR48_Vigan484s000400"/>
</dbReference>
<organism evidence="2 3">
    <name type="scientific">Phaseolus angularis</name>
    <name type="common">Azuki bean</name>
    <name type="synonym">Vigna angularis</name>
    <dbReference type="NCBI Taxonomy" id="3914"/>
    <lineage>
        <taxon>Eukaryota</taxon>
        <taxon>Viridiplantae</taxon>
        <taxon>Streptophyta</taxon>
        <taxon>Embryophyta</taxon>
        <taxon>Tracheophyta</taxon>
        <taxon>Spermatophyta</taxon>
        <taxon>Magnoliopsida</taxon>
        <taxon>eudicotyledons</taxon>
        <taxon>Gunneridae</taxon>
        <taxon>Pentapetalae</taxon>
        <taxon>rosids</taxon>
        <taxon>fabids</taxon>
        <taxon>Fabales</taxon>
        <taxon>Fabaceae</taxon>
        <taxon>Papilionoideae</taxon>
        <taxon>50 kb inversion clade</taxon>
        <taxon>NPAAA clade</taxon>
        <taxon>indigoferoid/millettioid clade</taxon>
        <taxon>Phaseoleae</taxon>
        <taxon>Vigna</taxon>
    </lineage>
</organism>
<feature type="compositionally biased region" description="Basic and acidic residues" evidence="1">
    <location>
        <begin position="139"/>
        <end position="162"/>
    </location>
</feature>
<feature type="region of interest" description="Disordered" evidence="1">
    <location>
        <begin position="185"/>
        <end position="235"/>
    </location>
</feature>
<evidence type="ECO:0000313" key="2">
    <source>
        <dbReference type="EMBL" id="KOM28023.1"/>
    </source>
</evidence>
<feature type="region of interest" description="Disordered" evidence="1">
    <location>
        <begin position="139"/>
        <end position="163"/>
    </location>
</feature>
<dbReference type="Proteomes" id="UP000053144">
    <property type="component" value="Unassembled WGS sequence"/>
</dbReference>
<dbReference type="EMBL" id="KQ258407">
    <property type="protein sequence ID" value="KOM28023.1"/>
    <property type="molecule type" value="Genomic_DNA"/>
</dbReference>
<feature type="region of interest" description="Disordered" evidence="1">
    <location>
        <begin position="1"/>
        <end position="65"/>
    </location>
</feature>
<accession>A0A0L9TBU9</accession>
<proteinExistence type="predicted"/>
<sequence>MNDERWWSPRGERRARHLSDAHGRQQRLTPTNRRSRTHVELSQESEVETTWRPLSGRPFSMGSQKSEVQNVRPAWLSEALVEVRRQSADHRRRTYDVKGFQGKRSSGETELVSSSFPSIVRLTGLDTIKDLDHTHRRSFAERFTPGREKKGARARICRERKLVQHSRGRSSRALVRILVQKIERSSGRRGRGRSSGAAEDARPSTRGRSSRGADDARPAGRGRSSRVRTLVQRSSSDFGRSSIIGPLVQNWAAGPELGLSSRIWTLVQR</sequence>
<protein>
    <submittedName>
        <fullName evidence="2">Uncharacterized protein</fullName>
    </submittedName>
</protein>
<evidence type="ECO:0000313" key="3">
    <source>
        <dbReference type="Proteomes" id="UP000053144"/>
    </source>
</evidence>
<dbReference type="AlphaFoldDB" id="A0A0L9TBU9"/>
<reference evidence="3" key="1">
    <citation type="journal article" date="2015" name="Proc. Natl. Acad. Sci. U.S.A.">
        <title>Genome sequencing of adzuki bean (Vigna angularis) provides insight into high starch and low fat accumulation and domestication.</title>
        <authorList>
            <person name="Yang K."/>
            <person name="Tian Z."/>
            <person name="Chen C."/>
            <person name="Luo L."/>
            <person name="Zhao B."/>
            <person name="Wang Z."/>
            <person name="Yu L."/>
            <person name="Li Y."/>
            <person name="Sun Y."/>
            <person name="Li W."/>
            <person name="Chen Y."/>
            <person name="Li Y."/>
            <person name="Zhang Y."/>
            <person name="Ai D."/>
            <person name="Zhao J."/>
            <person name="Shang C."/>
            <person name="Ma Y."/>
            <person name="Wu B."/>
            <person name="Wang M."/>
            <person name="Gao L."/>
            <person name="Sun D."/>
            <person name="Zhang P."/>
            <person name="Guo F."/>
            <person name="Wang W."/>
            <person name="Li Y."/>
            <person name="Wang J."/>
            <person name="Varshney R.K."/>
            <person name="Wang J."/>
            <person name="Ling H.Q."/>
            <person name="Wan P."/>
        </authorList>
    </citation>
    <scope>NUCLEOTIDE SEQUENCE</scope>
    <source>
        <strain evidence="3">cv. Jingnong 6</strain>
    </source>
</reference>
<feature type="compositionally biased region" description="Basic and acidic residues" evidence="1">
    <location>
        <begin position="1"/>
        <end position="23"/>
    </location>
</feature>
<name>A0A0L9TBU9_PHAAN</name>
<gene>
    <name evidence="2" type="ORF">LR48_Vigan484s000400</name>
</gene>
<evidence type="ECO:0000256" key="1">
    <source>
        <dbReference type="SAM" id="MobiDB-lite"/>
    </source>
</evidence>